<dbReference type="Pfam" id="PF01822">
    <property type="entry name" value="WSC"/>
    <property type="match status" value="1"/>
</dbReference>
<feature type="chain" id="PRO_5007293049" description="WSC domain-containing protein" evidence="2">
    <location>
        <begin position="32"/>
        <end position="301"/>
    </location>
</feature>
<evidence type="ECO:0000313" key="4">
    <source>
        <dbReference type="EMBL" id="KXJ87840.1"/>
    </source>
</evidence>
<feature type="signal peptide" evidence="2">
    <location>
        <begin position="1"/>
        <end position="31"/>
    </location>
</feature>
<dbReference type="STRING" id="196109.A0A136ISC6"/>
<dbReference type="OrthoDB" id="2019572at2759"/>
<keyword evidence="5" id="KW-1185">Reference proteome</keyword>
<feature type="domain" description="WSC" evidence="3">
    <location>
        <begin position="145"/>
        <end position="247"/>
    </location>
</feature>
<dbReference type="EMBL" id="KQ964260">
    <property type="protein sequence ID" value="KXJ87840.1"/>
    <property type="molecule type" value="Genomic_DNA"/>
</dbReference>
<dbReference type="AlphaFoldDB" id="A0A136ISC6"/>
<evidence type="ECO:0000313" key="5">
    <source>
        <dbReference type="Proteomes" id="UP000070501"/>
    </source>
</evidence>
<protein>
    <recommendedName>
        <fullName evidence="3">WSC domain-containing protein</fullName>
    </recommendedName>
</protein>
<dbReference type="PROSITE" id="PS51212">
    <property type="entry name" value="WSC"/>
    <property type="match status" value="1"/>
</dbReference>
<evidence type="ECO:0000256" key="2">
    <source>
        <dbReference type="SAM" id="SignalP"/>
    </source>
</evidence>
<feature type="region of interest" description="Disordered" evidence="1">
    <location>
        <begin position="267"/>
        <end position="301"/>
    </location>
</feature>
<sequence length="301" mass="31933">MARKTLGQQGRHGASLAGTILFLLLAPPSAAQDWPVFQWDPETIATCTSWANPTADEKCEDFRKMFAISPEQFHAFNPSVGLDCSGWLKYPGTAYCIADTVRVAQYWATATEPMFTSLRPTTTPSTGTATTAKTLEGTPVPSPLMWKPSDCYETGPDPFANKVLDQQVVKGDKSLTIEACEARCWDLVPSLDGTYAGLRNGDECWCGPRVMREYDPFRSWDGCNATCAGDKKRHCGGKEHMAVYRAIVIHGTGAAWGQVGATTASSTAAPAGVSTAASAGAGAGGGQNGSPRTDSLPNDAP</sequence>
<feature type="compositionally biased region" description="Polar residues" evidence="1">
    <location>
        <begin position="289"/>
        <end position="301"/>
    </location>
</feature>
<proteinExistence type="predicted"/>
<name>A0A136ISC6_9PEZI</name>
<feature type="compositionally biased region" description="Low complexity" evidence="1">
    <location>
        <begin position="267"/>
        <end position="280"/>
    </location>
</feature>
<evidence type="ECO:0000256" key="1">
    <source>
        <dbReference type="SAM" id="MobiDB-lite"/>
    </source>
</evidence>
<accession>A0A136ISC6</accession>
<evidence type="ECO:0000259" key="3">
    <source>
        <dbReference type="PROSITE" id="PS51212"/>
    </source>
</evidence>
<gene>
    <name evidence="4" type="ORF">Micbo1qcDRAFT_236083</name>
</gene>
<dbReference type="InParanoid" id="A0A136ISC6"/>
<dbReference type="SMART" id="SM00321">
    <property type="entry name" value="WSC"/>
    <property type="match status" value="1"/>
</dbReference>
<keyword evidence="2" id="KW-0732">Signal</keyword>
<organism evidence="4 5">
    <name type="scientific">Microdochium bolleyi</name>
    <dbReference type="NCBI Taxonomy" id="196109"/>
    <lineage>
        <taxon>Eukaryota</taxon>
        <taxon>Fungi</taxon>
        <taxon>Dikarya</taxon>
        <taxon>Ascomycota</taxon>
        <taxon>Pezizomycotina</taxon>
        <taxon>Sordariomycetes</taxon>
        <taxon>Xylariomycetidae</taxon>
        <taxon>Xylariales</taxon>
        <taxon>Microdochiaceae</taxon>
        <taxon>Microdochium</taxon>
    </lineage>
</organism>
<dbReference type="InterPro" id="IPR036779">
    <property type="entry name" value="LysM_dom_sf"/>
</dbReference>
<dbReference type="InterPro" id="IPR002889">
    <property type="entry name" value="WSC_carb-bd"/>
</dbReference>
<dbReference type="Proteomes" id="UP000070501">
    <property type="component" value="Unassembled WGS sequence"/>
</dbReference>
<reference evidence="4 5" key="1">
    <citation type="submission" date="2016-02" db="EMBL/GenBank/DDBJ databases">
        <title>Draft genome sequence of Microdochium bolleyi, a fungal endophyte of beachgrass.</title>
        <authorList>
            <consortium name="DOE Joint Genome Institute"/>
            <person name="David A.S."/>
            <person name="May G."/>
            <person name="Haridas S."/>
            <person name="Lim J."/>
            <person name="Wang M."/>
            <person name="Labutti K."/>
            <person name="Lipzen A."/>
            <person name="Barry K."/>
            <person name="Grigoriev I.V."/>
        </authorList>
    </citation>
    <scope>NUCLEOTIDE SEQUENCE [LARGE SCALE GENOMIC DNA]</scope>
    <source>
        <strain evidence="4 5">J235TASD1</strain>
    </source>
</reference>
<dbReference type="Gene3D" id="3.10.350.10">
    <property type="entry name" value="LysM domain"/>
    <property type="match status" value="1"/>
</dbReference>